<dbReference type="SUPFAM" id="SSF51366">
    <property type="entry name" value="Ribulose-phoshate binding barrel"/>
    <property type="match status" value="1"/>
</dbReference>
<evidence type="ECO:0000256" key="2">
    <source>
        <dbReference type="ARBA" id="ARBA00022605"/>
    </source>
</evidence>
<dbReference type="GO" id="GO:0000105">
    <property type="term" value="P:L-histidine biosynthetic process"/>
    <property type="evidence" value="ECO:0007669"/>
    <property type="project" value="UniProtKB-KW"/>
</dbReference>
<evidence type="ECO:0000256" key="1">
    <source>
        <dbReference type="ARBA" id="ARBA00009667"/>
    </source>
</evidence>
<dbReference type="InterPro" id="IPR011060">
    <property type="entry name" value="RibuloseP-bd_barrel"/>
</dbReference>
<dbReference type="InterPro" id="IPR006062">
    <property type="entry name" value="His_biosynth"/>
</dbReference>
<sequence length="226" mass="26889">MIIPSLDIYKNKVVRLLKGNINYFFFFGYFKEYVNFYNSLNIKKIHIVLLDNIFLDKKNYITVNKKSTYQIGGGLKNLNSIKIFLKKNFKKFVLSSMIFKKKLEFKKTLSYFKKKIVISLDCYKNFVTINGWKTITNIKFEQIFLYLFDLNIKNIIYTNIEKDGTLSGLNNQELLFLINKIYLCNFCISGGIKNYENLKDIINKYNFDYIVGISLYKFLMKIKYLC</sequence>
<evidence type="ECO:0000256" key="3">
    <source>
        <dbReference type="ARBA" id="ARBA00023102"/>
    </source>
</evidence>
<dbReference type="RefSeq" id="WP_280956125.1">
    <property type="nucleotide sequence ID" value="NZ_CP092145.1"/>
</dbReference>
<comment type="similarity">
    <text evidence="1 5">Belongs to the HisA/HisF family.</text>
</comment>
<dbReference type="PANTHER" id="PTHR43090">
    <property type="entry name" value="1-(5-PHOSPHORIBOSYL)-5-[(5-PHOSPHORIBOSYLAMINO)METHYLIDENEAMINO] IMIDAZOLE-4-CARBOXAMIDE ISOMERASE"/>
    <property type="match status" value="1"/>
</dbReference>
<keyword evidence="3 5" id="KW-0368">Histidine biosynthesis</keyword>
<comment type="pathway">
    <text evidence="4">Amino-acid biosynthesis.</text>
</comment>
<dbReference type="Pfam" id="PF00977">
    <property type="entry name" value="His_biosynth"/>
    <property type="match status" value="1"/>
</dbReference>
<dbReference type="InterPro" id="IPR044524">
    <property type="entry name" value="Isoase_HisA-like"/>
</dbReference>
<gene>
    <name evidence="6" type="ORF">MEJ65_00395</name>
</gene>
<keyword evidence="2 5" id="KW-0028">Amino-acid biosynthesis</keyword>
<evidence type="ECO:0000256" key="4">
    <source>
        <dbReference type="ARBA" id="ARBA00029440"/>
    </source>
</evidence>
<dbReference type="Gene3D" id="3.20.20.70">
    <property type="entry name" value="Aldolase class I"/>
    <property type="match status" value="1"/>
</dbReference>
<dbReference type="AlphaFoldDB" id="A0AAJ6FDX9"/>
<accession>A0AAJ6FDX9</accession>
<protein>
    <submittedName>
        <fullName evidence="6">HisA/HisF-related TIM barrel protein</fullName>
    </submittedName>
</protein>
<evidence type="ECO:0000313" key="7">
    <source>
        <dbReference type="Proteomes" id="UP001237869"/>
    </source>
</evidence>
<dbReference type="Proteomes" id="UP001237869">
    <property type="component" value="Chromosome"/>
</dbReference>
<proteinExistence type="inferred from homology"/>
<dbReference type="GO" id="GO:0005737">
    <property type="term" value="C:cytoplasm"/>
    <property type="evidence" value="ECO:0007669"/>
    <property type="project" value="TreeGrafter"/>
</dbReference>
<dbReference type="GO" id="GO:0003949">
    <property type="term" value="F:1-(5-phosphoribosyl)-5-[(5-phosphoribosylamino)methylideneamino]imidazole-4-carboxamide isomerase activity"/>
    <property type="evidence" value="ECO:0007669"/>
    <property type="project" value="InterPro"/>
</dbReference>
<reference evidence="6" key="1">
    <citation type="submission" date="2022-02" db="EMBL/GenBank/DDBJ databases">
        <title>Long-read sequencing of the primary endosymbionts of Cacopsylla melanoneura.</title>
        <authorList>
            <person name="Dittmer J."/>
            <person name="Corretto E."/>
            <person name="Stauffer C."/>
            <person name="Schuler H."/>
        </authorList>
    </citation>
    <scope>NUCLEOTIDE SEQUENCE</scope>
    <source>
        <strain evidence="6">Cmel4</strain>
    </source>
</reference>
<dbReference type="InterPro" id="IPR013785">
    <property type="entry name" value="Aldolase_TIM"/>
</dbReference>
<evidence type="ECO:0000256" key="5">
    <source>
        <dbReference type="RuleBase" id="RU003657"/>
    </source>
</evidence>
<organism evidence="6 7">
    <name type="scientific">Carsonella ruddii</name>
    <dbReference type="NCBI Taxonomy" id="114186"/>
    <lineage>
        <taxon>Bacteria</taxon>
        <taxon>Pseudomonadati</taxon>
        <taxon>Pseudomonadota</taxon>
        <taxon>Gammaproteobacteria</taxon>
        <taxon>Oceanospirillales</taxon>
        <taxon>Halomonadaceae</taxon>
        <taxon>Zymobacter group</taxon>
        <taxon>Candidatus Carsonella</taxon>
    </lineage>
</organism>
<dbReference type="GO" id="GO:0000162">
    <property type="term" value="P:L-tryptophan biosynthetic process"/>
    <property type="evidence" value="ECO:0007669"/>
    <property type="project" value="TreeGrafter"/>
</dbReference>
<dbReference type="EMBL" id="CP092148">
    <property type="protein sequence ID" value="WGS67317.1"/>
    <property type="molecule type" value="Genomic_DNA"/>
</dbReference>
<name>A0AAJ6FDX9_CARRU</name>
<evidence type="ECO:0000313" key="6">
    <source>
        <dbReference type="EMBL" id="WGS67317.1"/>
    </source>
</evidence>
<dbReference type="PANTHER" id="PTHR43090:SF2">
    <property type="entry name" value="1-(5-PHOSPHORIBOSYL)-5-[(5-PHOSPHORIBOSYLAMINO)METHYLIDENEAMINO] IMIDAZOLE-4-CARBOXAMIDE ISOMERASE"/>
    <property type="match status" value="1"/>
</dbReference>